<dbReference type="Proteomes" id="UP000471082">
    <property type="component" value="Unassembled WGS sequence"/>
</dbReference>
<dbReference type="PROSITE" id="PS50110">
    <property type="entry name" value="RESPONSE_REGULATORY"/>
    <property type="match status" value="1"/>
</dbReference>
<evidence type="ECO:0000313" key="4">
    <source>
        <dbReference type="Proteomes" id="UP000471082"/>
    </source>
</evidence>
<accession>A0A7X5N362</accession>
<dbReference type="CDD" id="cd17541">
    <property type="entry name" value="REC_CheB-like"/>
    <property type="match status" value="1"/>
</dbReference>
<dbReference type="EMBL" id="JAAGYU010001765">
    <property type="protein sequence ID" value="NEL80636.1"/>
    <property type="molecule type" value="Genomic_DNA"/>
</dbReference>
<feature type="domain" description="Response regulatory" evidence="2">
    <location>
        <begin position="1"/>
        <end position="105"/>
    </location>
</feature>
<dbReference type="Pfam" id="PF00072">
    <property type="entry name" value="Response_reg"/>
    <property type="match status" value="1"/>
</dbReference>
<dbReference type="InterPro" id="IPR001789">
    <property type="entry name" value="Sig_transdc_resp-reg_receiver"/>
</dbReference>
<protein>
    <submittedName>
        <fullName evidence="3">Response regulator</fullName>
    </submittedName>
</protein>
<dbReference type="GO" id="GO:0000160">
    <property type="term" value="P:phosphorelay signal transduction system"/>
    <property type="evidence" value="ECO:0007669"/>
    <property type="project" value="InterPro"/>
</dbReference>
<feature type="non-terminal residue" evidence="3">
    <location>
        <position position="105"/>
    </location>
</feature>
<sequence>MVVDDSAVVRQVLVGVLNDAADIEVIATAADPLLAIEKMRKQWPDVIVLDVEMPRMDGITFLRKIMSERPTPVVICSTLTEKGARVTMDALAAGAVAVVTKPRLG</sequence>
<dbReference type="PANTHER" id="PTHR42872:SF6">
    <property type="entry name" value="PROTEIN-GLUTAMATE METHYLESTERASE_PROTEIN-GLUTAMINE GLUTAMINASE"/>
    <property type="match status" value="1"/>
</dbReference>
<comment type="caution">
    <text evidence="3">The sequence shown here is derived from an EMBL/GenBank/DDBJ whole genome shotgun (WGS) entry which is preliminary data.</text>
</comment>
<reference evidence="3 4" key="1">
    <citation type="submission" date="2019-11" db="EMBL/GenBank/DDBJ databases">
        <title>Genome-resolved metagenomics to study the prevalence of co-infection and intraspecific heterogeneity among plant pathogen metapopulations.</title>
        <authorList>
            <person name="Newberry E."/>
            <person name="Bhandari R."/>
            <person name="Kemble J."/>
            <person name="Sikora E."/>
            <person name="Potnis N."/>
        </authorList>
    </citation>
    <scope>NUCLEOTIDE SEQUENCE [LARGE SCALE GENOMIC DNA]</scope>
    <source>
        <strain evidence="3">Xp_Tom_Tuscaloosa_18b</strain>
    </source>
</reference>
<dbReference type="PANTHER" id="PTHR42872">
    <property type="entry name" value="PROTEIN-GLUTAMATE METHYLESTERASE/PROTEIN-GLUTAMINE GLUTAMINASE"/>
    <property type="match status" value="1"/>
</dbReference>
<proteinExistence type="predicted"/>
<name>A0A7X5N362_XANPE</name>
<keyword evidence="1" id="KW-0597">Phosphoprotein</keyword>
<dbReference type="Gene3D" id="3.40.50.2300">
    <property type="match status" value="1"/>
</dbReference>
<gene>
    <name evidence="3" type="ORF">G3W61_30800</name>
</gene>
<evidence type="ECO:0000259" key="2">
    <source>
        <dbReference type="PROSITE" id="PS50110"/>
    </source>
</evidence>
<dbReference type="InterPro" id="IPR011006">
    <property type="entry name" value="CheY-like_superfamily"/>
</dbReference>
<dbReference type="AlphaFoldDB" id="A0A7X5N362"/>
<dbReference type="SMART" id="SM00448">
    <property type="entry name" value="REC"/>
    <property type="match status" value="1"/>
</dbReference>
<organism evidence="3 4">
    <name type="scientific">Xanthomonas perforans</name>
    <dbReference type="NCBI Taxonomy" id="442694"/>
    <lineage>
        <taxon>Bacteria</taxon>
        <taxon>Pseudomonadati</taxon>
        <taxon>Pseudomonadota</taxon>
        <taxon>Gammaproteobacteria</taxon>
        <taxon>Lysobacterales</taxon>
        <taxon>Lysobacteraceae</taxon>
        <taxon>Xanthomonas</taxon>
    </lineage>
</organism>
<dbReference type="SUPFAM" id="SSF52172">
    <property type="entry name" value="CheY-like"/>
    <property type="match status" value="1"/>
</dbReference>
<evidence type="ECO:0000313" key="3">
    <source>
        <dbReference type="EMBL" id="NEL80636.1"/>
    </source>
</evidence>
<feature type="modified residue" description="4-aspartylphosphate" evidence="1">
    <location>
        <position position="50"/>
    </location>
</feature>
<evidence type="ECO:0000256" key="1">
    <source>
        <dbReference type="PROSITE-ProRule" id="PRU00169"/>
    </source>
</evidence>